<evidence type="ECO:0000256" key="1">
    <source>
        <dbReference type="ARBA" id="ARBA00022741"/>
    </source>
</evidence>
<feature type="compositionally biased region" description="Polar residues" evidence="3">
    <location>
        <begin position="311"/>
        <end position="320"/>
    </location>
</feature>
<dbReference type="VEuPathDB" id="CryptoDB:Cvel_18281"/>
<feature type="region of interest" description="Disordered" evidence="3">
    <location>
        <begin position="293"/>
        <end position="398"/>
    </location>
</feature>
<dbReference type="Pfam" id="PF00069">
    <property type="entry name" value="Pkinase"/>
    <property type="match status" value="1"/>
</dbReference>
<accession>A0A0G4FQU6</accession>
<evidence type="ECO:0000256" key="2">
    <source>
        <dbReference type="ARBA" id="ARBA00022840"/>
    </source>
</evidence>
<reference evidence="5" key="1">
    <citation type="submission" date="2014-11" db="EMBL/GenBank/DDBJ databases">
        <authorList>
            <person name="Otto D Thomas"/>
            <person name="Naeem Raeece"/>
        </authorList>
    </citation>
    <scope>NUCLEOTIDE SEQUENCE</scope>
</reference>
<dbReference type="SUPFAM" id="SSF56112">
    <property type="entry name" value="Protein kinase-like (PK-like)"/>
    <property type="match status" value="1"/>
</dbReference>
<dbReference type="AlphaFoldDB" id="A0A0G4FQU6"/>
<feature type="domain" description="Protein kinase" evidence="4">
    <location>
        <begin position="1"/>
        <end position="288"/>
    </location>
</feature>
<dbReference type="PANTHER" id="PTHR27001">
    <property type="entry name" value="OS01G0253100 PROTEIN"/>
    <property type="match status" value="1"/>
</dbReference>
<feature type="compositionally biased region" description="Polar residues" evidence="3">
    <location>
        <begin position="389"/>
        <end position="398"/>
    </location>
</feature>
<feature type="region of interest" description="Disordered" evidence="3">
    <location>
        <begin position="737"/>
        <end position="762"/>
    </location>
</feature>
<dbReference type="GO" id="GO:0004672">
    <property type="term" value="F:protein kinase activity"/>
    <property type="evidence" value="ECO:0007669"/>
    <property type="project" value="InterPro"/>
</dbReference>
<dbReference type="EMBL" id="CDMZ01000558">
    <property type="protein sequence ID" value="CEM16831.1"/>
    <property type="molecule type" value="Genomic_DNA"/>
</dbReference>
<evidence type="ECO:0000313" key="5">
    <source>
        <dbReference type="EMBL" id="CEM16831.1"/>
    </source>
</evidence>
<dbReference type="PANTHER" id="PTHR27001:SF931">
    <property type="entry name" value="OS11G0664100 PROTEIN"/>
    <property type="match status" value="1"/>
</dbReference>
<keyword evidence="1" id="KW-0547">Nucleotide-binding</keyword>
<dbReference type="InterPro" id="IPR000719">
    <property type="entry name" value="Prot_kinase_dom"/>
</dbReference>
<evidence type="ECO:0000256" key="3">
    <source>
        <dbReference type="SAM" id="MobiDB-lite"/>
    </source>
</evidence>
<dbReference type="SMART" id="SM00220">
    <property type="entry name" value="S_TKc"/>
    <property type="match status" value="1"/>
</dbReference>
<feature type="region of interest" description="Disordered" evidence="3">
    <location>
        <begin position="647"/>
        <end position="686"/>
    </location>
</feature>
<sequence length="854" mass="91734">MWKAAGLPHYSENDLGISEAAGEDSACRPILLGRLGRTQVAVKLFSNYAAYTRELYFHRQIRHPNVLLLIGTARVRGMRALVFERLVDNLCHSVARRGLPTSVLVRKLEEVAAALEYLHLHEIVHGDVKSQNILADANSSAKLSDFGFSIELKEESLFLQMPSPSGTRGYICPFFLLTGKANKSMDVYSFGATIEEFVFDQEPLSDVGDGFFEPRNLGNEIAVLGEEGAVQEAVELGWHSETARRLLDLARRCKAPRIAERPSISEVVWEIQKIGEMKTESLPLHLPLARHRSAASSTLSDLSERMRRNSMMPSQQSWEVRTNPVAGSVRGSEGTASPSPCAAAGGRGRGGSLGVESSPGLAPFSEEGGGRERMAGTTTRSTPPREAPSLSNPFSPGSFHSQAPLGFIPAAAAAGGEASCSPLEVPRGGWAEFSLPPTIKHGASFSPQQQLLLANPFRPGGAMSGPGLASESVAPAFTLRLSHPLLEAAVREMVVSGEREKMEAEELLTVFGPSLEFLGFWSGAFRENAEFLKGAGYVQTEKRPVHRECDAAIRFQSDPLEVGGSSRYLSSCLLPPLRSAAVGSLVKDEGGEKKGRLNRVGAMELLNAIEEVERSLSVCRVVCLPPVQLSRERVDASLCATAEVTPYPSFSSSSSSFECLSSSSPPPAGCQERGQKEREGAEPCPPKSSVHFAPFLSVMGPLSSVLLKRRKGGGRVVTEADDLVPLYRGDSLTLLSSRQEQGEGGGEGEQEHSGGSLWDLRPLCQSPQQSRLSSSSSSSNVFTYVLETSVMLEPHRTVVDQQEVGETETAETASLGASMAAVPLTELGGIPSSTFVQVDDPPAPPHGLGCRWLF</sequence>
<dbReference type="Gene3D" id="1.10.510.10">
    <property type="entry name" value="Transferase(Phosphotransferase) domain 1"/>
    <property type="match status" value="1"/>
</dbReference>
<keyword evidence="2" id="KW-0067">ATP-binding</keyword>
<feature type="compositionally biased region" description="Low complexity" evidence="3">
    <location>
        <begin position="647"/>
        <end position="663"/>
    </location>
</feature>
<gene>
    <name evidence="5" type="ORF">Cvel_18281</name>
</gene>
<dbReference type="GO" id="GO:0005886">
    <property type="term" value="C:plasma membrane"/>
    <property type="evidence" value="ECO:0007669"/>
    <property type="project" value="TreeGrafter"/>
</dbReference>
<protein>
    <recommendedName>
        <fullName evidence="4">Protein kinase domain-containing protein</fullName>
    </recommendedName>
</protein>
<name>A0A0G4FQU6_9ALVE</name>
<evidence type="ECO:0000259" key="4">
    <source>
        <dbReference type="PROSITE" id="PS50011"/>
    </source>
</evidence>
<dbReference type="PROSITE" id="PS50011">
    <property type="entry name" value="PROTEIN_KINASE_DOM"/>
    <property type="match status" value="1"/>
</dbReference>
<organism evidence="5">
    <name type="scientific">Chromera velia CCMP2878</name>
    <dbReference type="NCBI Taxonomy" id="1169474"/>
    <lineage>
        <taxon>Eukaryota</taxon>
        <taxon>Sar</taxon>
        <taxon>Alveolata</taxon>
        <taxon>Colpodellida</taxon>
        <taxon>Chromeraceae</taxon>
        <taxon>Chromera</taxon>
    </lineage>
</organism>
<proteinExistence type="predicted"/>
<dbReference type="InterPro" id="IPR011009">
    <property type="entry name" value="Kinase-like_dom_sf"/>
</dbReference>
<dbReference type="GO" id="GO:0005524">
    <property type="term" value="F:ATP binding"/>
    <property type="evidence" value="ECO:0007669"/>
    <property type="project" value="UniProtKB-KW"/>
</dbReference>